<comment type="similarity">
    <text evidence="3">Belongs to the inositol 1,4,5-trisphosphate 5-phosphatase type II family.</text>
</comment>
<dbReference type="AlphaFoldDB" id="T1FZ81"/>
<keyword evidence="9" id="KW-0968">Cytoplasmic vesicle</keyword>
<name>T1FZ81_HELRO</name>
<keyword evidence="10" id="KW-1133">Transmembrane helix</keyword>
<dbReference type="InterPro" id="IPR000198">
    <property type="entry name" value="RhoGAP_dom"/>
</dbReference>
<dbReference type="GO" id="GO:0046856">
    <property type="term" value="P:phosphatidylinositol dephosphorylation"/>
    <property type="evidence" value="ECO:0007669"/>
    <property type="project" value="InterPro"/>
</dbReference>
<dbReference type="EMBL" id="AMQM01001478">
    <property type="status" value="NOT_ANNOTATED_CDS"/>
    <property type="molecule type" value="Genomic_DNA"/>
</dbReference>
<dbReference type="FunFam" id="2.60.40.10:FF:000132">
    <property type="entry name" value="Inositol polyphosphate 5-phosphatase OCRL-1 isoform b"/>
    <property type="match status" value="1"/>
</dbReference>
<dbReference type="SUPFAM" id="SSF56219">
    <property type="entry name" value="DNase I-like"/>
    <property type="match status" value="1"/>
</dbReference>
<dbReference type="Pfam" id="PF22669">
    <property type="entry name" value="Exo_endo_phos2"/>
    <property type="match status" value="1"/>
</dbReference>
<sequence>SSSASITDPPIFHTKHRPGSREAIAQLLMKEREAEYTRLHNYRLIFCGTWNVNGQPVAADLNEWLSPQKDDDPPDVYVLGLQEMDLSKNVYIFTESAKEDEWLFKFQSALHKKAHYKLVRCVRLVAIMLVVYVRDSVERHLRDICFESVGTGFFGTMGNKGGVAVRFKLRETSVCFINSHLAAHTEECERRNQDFRDINTRLFFRLKNQFISISEHDIVFWIGDLNYRISDIDTEDVKRMCSSGAYEDLLNFDQLSREMILKKVFFDFKEGAITFPPTFKYDPGTDEWDSSEKARTPAWCDRILWRGDNVRQICYRSHMQLKLSDHKPVSSVFIIGTKEFKREMEKQVRESVIKLLDQEENEFLPQVSLNMTDVYFKNLKYLDSQQQSLTIENIGQVPVKFKFINKPSDAYFCKPWLQVQPSEGFIHIGEKFIIQLEVQINSKSVPDWSSDKIEDILVLHLEGGKDFFITVSGSCLPSFFGLPLTKLVHMLKPVGLNKSRSEEPITKETDKSLGVPKELWFLVDYLYQRGMDQENLFQMLGLESEIKVIRDVLDETITGLSASTFHIHSVAETLLIFLDSLPTPVIPNNFYQECLNATSVQSCLRVSEATLPVAHKNVFRYVCAFLREYLSHSDKNKSDVRILGLFICTFCLCIRWFVYLHIYISFFIFILVYQLVSLFVCSYVCFLLKLYI</sequence>
<dbReference type="SMART" id="SM00324">
    <property type="entry name" value="RhoGAP"/>
    <property type="match status" value="1"/>
</dbReference>
<dbReference type="Proteomes" id="UP000015101">
    <property type="component" value="Unassembled WGS sequence"/>
</dbReference>
<dbReference type="Gene3D" id="3.60.10.10">
    <property type="entry name" value="Endonuclease/exonuclease/phosphatase"/>
    <property type="match status" value="1"/>
</dbReference>
<dbReference type="InParanoid" id="T1FZ81"/>
<dbReference type="InterPro" id="IPR036691">
    <property type="entry name" value="Endo/exonu/phosph_ase_sf"/>
</dbReference>
<organism evidence="13 14">
    <name type="scientific">Helobdella robusta</name>
    <name type="common">Californian leech</name>
    <dbReference type="NCBI Taxonomy" id="6412"/>
    <lineage>
        <taxon>Eukaryota</taxon>
        <taxon>Metazoa</taxon>
        <taxon>Spiralia</taxon>
        <taxon>Lophotrochozoa</taxon>
        <taxon>Annelida</taxon>
        <taxon>Clitellata</taxon>
        <taxon>Hirudinea</taxon>
        <taxon>Rhynchobdellida</taxon>
        <taxon>Glossiphoniidae</taxon>
        <taxon>Helobdella</taxon>
    </lineage>
</organism>
<dbReference type="FunFam" id="3.60.10.10:FF:000004">
    <property type="entry name" value="Type II inositol 1,4,5-trisphosphate 5-phosphatase"/>
    <property type="match status" value="1"/>
</dbReference>
<dbReference type="GO" id="GO:0030670">
    <property type="term" value="C:phagocytic vesicle membrane"/>
    <property type="evidence" value="ECO:0007669"/>
    <property type="project" value="UniProtKB-SubCell"/>
</dbReference>
<dbReference type="Gene3D" id="1.10.555.10">
    <property type="entry name" value="Rho GTPase activation protein"/>
    <property type="match status" value="1"/>
</dbReference>
<dbReference type="STRING" id="6412.T1FZ81"/>
<evidence type="ECO:0000313" key="12">
    <source>
        <dbReference type="EMBL" id="ESN96739.1"/>
    </source>
</evidence>
<dbReference type="GO" id="GO:0016020">
    <property type="term" value="C:membrane"/>
    <property type="evidence" value="ECO:0000318"/>
    <property type="project" value="GO_Central"/>
</dbReference>
<dbReference type="FunCoup" id="T1FZ81">
    <property type="interactions" value="931"/>
</dbReference>
<dbReference type="Gene3D" id="2.60.40.10">
    <property type="entry name" value="Immunoglobulins"/>
    <property type="match status" value="1"/>
</dbReference>
<dbReference type="GO" id="GO:0052745">
    <property type="term" value="F:inositol phosphate phosphatase activity"/>
    <property type="evidence" value="ECO:0007669"/>
    <property type="project" value="InterPro"/>
</dbReference>
<evidence type="ECO:0000256" key="6">
    <source>
        <dbReference type="ARBA" id="ARBA00022801"/>
    </source>
</evidence>
<evidence type="ECO:0000256" key="2">
    <source>
        <dbReference type="ARBA" id="ARBA00004580"/>
    </source>
</evidence>
<comment type="subcellular location">
    <subcellularLocation>
        <location evidence="2">Cytoplasmic vesicle</location>
        <location evidence="2">Phagosome membrane</location>
    </subcellularLocation>
    <subcellularLocation>
        <location evidence="1">Early endosome membrane</location>
    </subcellularLocation>
</comment>
<evidence type="ECO:0000256" key="3">
    <source>
        <dbReference type="ARBA" id="ARBA00005910"/>
    </source>
</evidence>
<reference evidence="14" key="1">
    <citation type="submission" date="2012-12" db="EMBL/GenBank/DDBJ databases">
        <authorList>
            <person name="Hellsten U."/>
            <person name="Grimwood J."/>
            <person name="Chapman J.A."/>
            <person name="Shapiro H."/>
            <person name="Aerts A."/>
            <person name="Otillar R.P."/>
            <person name="Terry A.Y."/>
            <person name="Boore J.L."/>
            <person name="Simakov O."/>
            <person name="Marletaz F."/>
            <person name="Cho S.-J."/>
            <person name="Edsinger-Gonzales E."/>
            <person name="Havlak P."/>
            <person name="Kuo D.-H."/>
            <person name="Larsson T."/>
            <person name="Lv J."/>
            <person name="Arendt D."/>
            <person name="Savage R."/>
            <person name="Osoegawa K."/>
            <person name="de Jong P."/>
            <person name="Lindberg D.R."/>
            <person name="Seaver E.C."/>
            <person name="Weisblat D.A."/>
            <person name="Putnam N.H."/>
            <person name="Grigoriev I.V."/>
            <person name="Rokhsar D.S."/>
        </authorList>
    </citation>
    <scope>NUCLEOTIDE SEQUENCE</scope>
</reference>
<dbReference type="GO" id="GO:0007165">
    <property type="term" value="P:signal transduction"/>
    <property type="evidence" value="ECO:0007669"/>
    <property type="project" value="InterPro"/>
</dbReference>
<dbReference type="InterPro" id="IPR000300">
    <property type="entry name" value="IPPc"/>
</dbReference>
<evidence type="ECO:0000256" key="7">
    <source>
        <dbReference type="ARBA" id="ARBA00023098"/>
    </source>
</evidence>
<reference evidence="12 14" key="2">
    <citation type="journal article" date="2013" name="Nature">
        <title>Insights into bilaterian evolution from three spiralian genomes.</title>
        <authorList>
            <person name="Simakov O."/>
            <person name="Marletaz F."/>
            <person name="Cho S.J."/>
            <person name="Edsinger-Gonzales E."/>
            <person name="Havlak P."/>
            <person name="Hellsten U."/>
            <person name="Kuo D.H."/>
            <person name="Larsson T."/>
            <person name="Lv J."/>
            <person name="Arendt D."/>
            <person name="Savage R."/>
            <person name="Osoegawa K."/>
            <person name="de Jong P."/>
            <person name="Grimwood J."/>
            <person name="Chapman J.A."/>
            <person name="Shapiro H."/>
            <person name="Aerts A."/>
            <person name="Otillar R.P."/>
            <person name="Terry A.Y."/>
            <person name="Boore J.L."/>
            <person name="Grigoriev I.V."/>
            <person name="Lindberg D.R."/>
            <person name="Seaver E.C."/>
            <person name="Weisblat D.A."/>
            <person name="Putnam N.H."/>
            <person name="Rokhsar D.S."/>
        </authorList>
    </citation>
    <scope>NUCLEOTIDE SEQUENCE</scope>
</reference>
<evidence type="ECO:0000256" key="1">
    <source>
        <dbReference type="ARBA" id="ARBA00004146"/>
    </source>
</evidence>
<dbReference type="Pfam" id="PF21310">
    <property type="entry name" value="OCRL-like_ASH"/>
    <property type="match status" value="1"/>
</dbReference>
<dbReference type="EC" id="3.1.3.36" evidence="4"/>
<dbReference type="InterPro" id="IPR008936">
    <property type="entry name" value="Rho_GTPase_activation_prot"/>
</dbReference>
<proteinExistence type="inferred from homology"/>
<dbReference type="EMBL" id="KB097495">
    <property type="protein sequence ID" value="ESN96739.1"/>
    <property type="molecule type" value="Genomic_DNA"/>
</dbReference>
<evidence type="ECO:0000313" key="14">
    <source>
        <dbReference type="Proteomes" id="UP000015101"/>
    </source>
</evidence>
<dbReference type="InterPro" id="IPR013783">
    <property type="entry name" value="Ig-like_fold"/>
</dbReference>
<dbReference type="CTD" id="20214129"/>
<dbReference type="HOGENOM" id="CLU_006779_3_1_1"/>
<dbReference type="EMBL" id="AMQM01001475">
    <property type="status" value="NOT_ANNOTATED_CDS"/>
    <property type="molecule type" value="Genomic_DNA"/>
</dbReference>
<gene>
    <name evidence="13" type="primary">20214129</name>
    <name evidence="12" type="ORF">HELRODRAFT_67935</name>
</gene>
<dbReference type="SMART" id="SM00128">
    <property type="entry name" value="IPPc"/>
    <property type="match status" value="1"/>
</dbReference>
<evidence type="ECO:0000256" key="4">
    <source>
        <dbReference type="ARBA" id="ARBA00013044"/>
    </source>
</evidence>
<dbReference type="PROSITE" id="PS50238">
    <property type="entry name" value="RHOGAP"/>
    <property type="match status" value="1"/>
</dbReference>
<dbReference type="Pfam" id="PF00620">
    <property type="entry name" value="RhoGAP"/>
    <property type="match status" value="1"/>
</dbReference>
<dbReference type="GO" id="GO:0005737">
    <property type="term" value="C:cytoplasm"/>
    <property type="evidence" value="ECO:0000318"/>
    <property type="project" value="GO_Central"/>
</dbReference>
<dbReference type="InterPro" id="IPR048869">
    <property type="entry name" value="OCRL-1_2_ASH"/>
</dbReference>
<dbReference type="KEGG" id="hro:HELRODRAFT_67935"/>
<dbReference type="InterPro" id="IPR037793">
    <property type="entry name" value="OCRL1/INPP5B_INPP5c"/>
</dbReference>
<evidence type="ECO:0000256" key="9">
    <source>
        <dbReference type="ARBA" id="ARBA00023329"/>
    </source>
</evidence>
<dbReference type="OMA" id="WDTSEKG"/>
<keyword evidence="7" id="KW-0443">Lipid metabolism</keyword>
<keyword evidence="6" id="KW-0378">Hydrolase</keyword>
<dbReference type="PANTHER" id="PTHR11200">
    <property type="entry name" value="INOSITOL 5-PHOSPHATASE"/>
    <property type="match status" value="1"/>
</dbReference>
<dbReference type="EMBL" id="AMQM01001476">
    <property type="status" value="NOT_ANNOTATED_CDS"/>
    <property type="molecule type" value="Genomic_DNA"/>
</dbReference>
<feature type="domain" description="Rho-GAP" evidence="11">
    <location>
        <begin position="503"/>
        <end position="679"/>
    </location>
</feature>
<dbReference type="FunFam" id="1.10.555.10:FF:000012">
    <property type="entry name" value="Putative inositol polyphosphate 5-phosphatase OCRL-1"/>
    <property type="match status" value="1"/>
</dbReference>
<dbReference type="GeneID" id="20214129"/>
<accession>T1FZ81</accession>
<dbReference type="GO" id="GO:0043005">
    <property type="term" value="C:neuron projection"/>
    <property type="evidence" value="ECO:0000318"/>
    <property type="project" value="GO_Central"/>
</dbReference>
<feature type="transmembrane region" description="Helical" evidence="10">
    <location>
        <begin position="640"/>
        <end position="658"/>
    </location>
</feature>
<evidence type="ECO:0000256" key="8">
    <source>
        <dbReference type="ARBA" id="ARBA00023136"/>
    </source>
</evidence>
<dbReference type="InterPro" id="IPR046985">
    <property type="entry name" value="IP5"/>
</dbReference>
<dbReference type="EnsemblMetazoa" id="HelroT67935">
    <property type="protein sequence ID" value="HelroP67935"/>
    <property type="gene ID" value="HelroG67935"/>
</dbReference>
<evidence type="ECO:0000259" key="11">
    <source>
        <dbReference type="PROSITE" id="PS50238"/>
    </source>
</evidence>
<keyword evidence="8 10" id="KW-0472">Membrane</keyword>
<dbReference type="SUPFAM" id="SSF48350">
    <property type="entry name" value="GTPase activation domain, GAP"/>
    <property type="match status" value="1"/>
</dbReference>
<reference evidence="13" key="3">
    <citation type="submission" date="2015-06" db="UniProtKB">
        <authorList>
            <consortium name="EnsemblMetazoa"/>
        </authorList>
    </citation>
    <scope>IDENTIFICATION</scope>
</reference>
<dbReference type="OrthoDB" id="7862313at2759"/>
<dbReference type="eggNOG" id="KOG0565">
    <property type="taxonomic scope" value="Eukaryota"/>
</dbReference>
<keyword evidence="10" id="KW-0812">Transmembrane</keyword>
<dbReference type="CDD" id="cd09093">
    <property type="entry name" value="INPP5c_INPP5B"/>
    <property type="match status" value="1"/>
</dbReference>
<keyword evidence="5" id="KW-0967">Endosome</keyword>
<dbReference type="EMBL" id="AMQM01001477">
    <property type="status" value="NOT_ANNOTATED_CDS"/>
    <property type="molecule type" value="Genomic_DNA"/>
</dbReference>
<evidence type="ECO:0000256" key="10">
    <source>
        <dbReference type="SAM" id="Phobius"/>
    </source>
</evidence>
<dbReference type="GO" id="GO:0004439">
    <property type="term" value="F:phosphatidylinositol-4,5-bisphosphate 5-phosphatase activity"/>
    <property type="evidence" value="ECO:0000318"/>
    <property type="project" value="GO_Central"/>
</dbReference>
<feature type="transmembrane region" description="Helical" evidence="10">
    <location>
        <begin position="664"/>
        <end position="688"/>
    </location>
</feature>
<keyword evidence="14" id="KW-1185">Reference proteome</keyword>
<protein>
    <recommendedName>
        <fullName evidence="4">phosphoinositide 5-phosphatase</fullName>
        <ecNumber evidence="4">3.1.3.36</ecNumber>
    </recommendedName>
</protein>
<evidence type="ECO:0000313" key="13">
    <source>
        <dbReference type="EnsemblMetazoa" id="HelroP67935"/>
    </source>
</evidence>
<dbReference type="GO" id="GO:0031901">
    <property type="term" value="C:early endosome membrane"/>
    <property type="evidence" value="ECO:0007669"/>
    <property type="project" value="UniProtKB-SubCell"/>
</dbReference>
<dbReference type="PANTHER" id="PTHR11200:SF300">
    <property type="entry name" value="TYPE II INOSITOL 1,4,5-TRISPHOSPHATE 5-PHOSPHATASE"/>
    <property type="match status" value="1"/>
</dbReference>
<evidence type="ECO:0000256" key="5">
    <source>
        <dbReference type="ARBA" id="ARBA00022753"/>
    </source>
</evidence>
<dbReference type="RefSeq" id="XP_009025164.1">
    <property type="nucleotide sequence ID" value="XM_009026916.1"/>
</dbReference>